<name>A0A4D6H2F5_9EURY</name>
<dbReference type="Proteomes" id="UP000296733">
    <property type="component" value="Chromosome"/>
</dbReference>
<feature type="transmembrane region" description="Helical" evidence="1">
    <location>
        <begin position="51"/>
        <end position="71"/>
    </location>
</feature>
<keyword evidence="1" id="KW-1133">Transmembrane helix</keyword>
<accession>A0A4D6H2F5</accession>
<protein>
    <submittedName>
        <fullName evidence="2">Uncharacterized protein</fullName>
    </submittedName>
</protein>
<sequence length="82" mass="9072">MVDITTYLLAKLKQLTQLADPTLIQSIIGLYLFYTSVTIATGTFSVEDFQTATFGAIFLIFISYAFGFVLLDEEMGDNTGNE</sequence>
<feature type="transmembrane region" description="Helical" evidence="1">
    <location>
        <begin position="23"/>
        <end position="44"/>
    </location>
</feature>
<proteinExistence type="predicted"/>
<evidence type="ECO:0000313" key="3">
    <source>
        <dbReference type="Proteomes" id="UP000296733"/>
    </source>
</evidence>
<keyword evidence="1" id="KW-0812">Transmembrane</keyword>
<evidence type="ECO:0000313" key="2">
    <source>
        <dbReference type="EMBL" id="QCC48134.1"/>
    </source>
</evidence>
<gene>
    <name evidence="2" type="ORF">DV707_10925</name>
</gene>
<reference evidence="2 3" key="1">
    <citation type="journal article" date="2019" name="Nat. Commun.">
        <title>A new type of DNA phosphorothioation-based antiviral system in archaea.</title>
        <authorList>
            <person name="Xiong L."/>
            <person name="Liu S."/>
            <person name="Chen S."/>
            <person name="Xiao Y."/>
            <person name="Zhu B."/>
            <person name="Gao Y."/>
            <person name="Zhang Y."/>
            <person name="Chen B."/>
            <person name="Luo J."/>
            <person name="Deng Z."/>
            <person name="Chen X."/>
            <person name="Wang L."/>
            <person name="Chen S."/>
        </authorList>
    </citation>
    <scope>NUCLEOTIDE SEQUENCE [LARGE SCALE GENOMIC DNA]</scope>
    <source>
        <strain evidence="2 3">CGMCC 1.10331</strain>
    </source>
</reference>
<keyword evidence="1" id="KW-0472">Membrane</keyword>
<evidence type="ECO:0000256" key="1">
    <source>
        <dbReference type="SAM" id="Phobius"/>
    </source>
</evidence>
<dbReference type="RefSeq" id="WP_103991664.1">
    <property type="nucleotide sequence ID" value="NZ_CP031311.1"/>
</dbReference>
<organism evidence="2 3">
    <name type="scientific">Halobellus limi</name>
    <dbReference type="NCBI Taxonomy" id="699433"/>
    <lineage>
        <taxon>Archaea</taxon>
        <taxon>Methanobacteriati</taxon>
        <taxon>Methanobacteriota</taxon>
        <taxon>Stenosarchaea group</taxon>
        <taxon>Halobacteria</taxon>
        <taxon>Halobacteriales</taxon>
        <taxon>Haloferacaceae</taxon>
        <taxon>Halobellus</taxon>
    </lineage>
</organism>
<dbReference type="EMBL" id="CP031311">
    <property type="protein sequence ID" value="QCC48134.1"/>
    <property type="molecule type" value="Genomic_DNA"/>
</dbReference>
<dbReference type="KEGG" id="hlm:DV707_10925"/>
<dbReference type="GeneID" id="39858613"/>
<dbReference type="AlphaFoldDB" id="A0A4D6H2F5"/>